<dbReference type="Gene3D" id="3.60.21.10">
    <property type="match status" value="1"/>
</dbReference>
<dbReference type="InterPro" id="IPR029052">
    <property type="entry name" value="Metallo-depent_PP-like"/>
</dbReference>
<dbReference type="SUPFAM" id="SSF56300">
    <property type="entry name" value="Metallo-dependent phosphatases"/>
    <property type="match status" value="1"/>
</dbReference>
<dbReference type="InterPro" id="IPR052169">
    <property type="entry name" value="CW_Biosynth-Accessory"/>
</dbReference>
<proteinExistence type="inferred from homology"/>
<organism evidence="3 4">
    <name type="scientific">Cryobacterium shii</name>
    <dbReference type="NCBI Taxonomy" id="1259235"/>
    <lineage>
        <taxon>Bacteria</taxon>
        <taxon>Bacillati</taxon>
        <taxon>Actinomycetota</taxon>
        <taxon>Actinomycetes</taxon>
        <taxon>Micrococcales</taxon>
        <taxon>Microbacteriaceae</taxon>
        <taxon>Cryobacterium</taxon>
    </lineage>
</organism>
<dbReference type="Pfam" id="PF09587">
    <property type="entry name" value="PGA_cap"/>
    <property type="match status" value="1"/>
</dbReference>
<feature type="domain" description="Capsule synthesis protein CapA" evidence="2">
    <location>
        <begin position="2"/>
        <end position="247"/>
    </location>
</feature>
<dbReference type="AlphaFoldDB" id="A0AAQ2C6A0"/>
<dbReference type="PANTHER" id="PTHR33393:SF11">
    <property type="entry name" value="POLYGLUTAMINE SYNTHESIS ACCESSORY PROTEIN RV0574C-RELATED"/>
    <property type="match status" value="1"/>
</dbReference>
<dbReference type="CDD" id="cd07381">
    <property type="entry name" value="MPP_CapA"/>
    <property type="match status" value="1"/>
</dbReference>
<evidence type="ECO:0000313" key="3">
    <source>
        <dbReference type="EMBL" id="TFC47114.1"/>
    </source>
</evidence>
<comment type="similarity">
    <text evidence="1">Belongs to the CapA family.</text>
</comment>
<accession>A0AAQ2C6A0</accession>
<protein>
    <submittedName>
        <fullName evidence="3">CapA family protein</fullName>
    </submittedName>
</protein>
<gene>
    <name evidence="3" type="ORF">E3O49_09010</name>
</gene>
<evidence type="ECO:0000313" key="4">
    <source>
        <dbReference type="Proteomes" id="UP000297403"/>
    </source>
</evidence>
<dbReference type="InterPro" id="IPR019079">
    <property type="entry name" value="Capsule_synth_CapA"/>
</dbReference>
<name>A0AAQ2C6A0_9MICO</name>
<evidence type="ECO:0000256" key="1">
    <source>
        <dbReference type="ARBA" id="ARBA00005662"/>
    </source>
</evidence>
<comment type="caution">
    <text evidence="3">The sequence shown here is derived from an EMBL/GenBank/DDBJ whole genome shotgun (WGS) entry which is preliminary data.</text>
</comment>
<keyword evidence="4" id="KW-1185">Reference proteome</keyword>
<dbReference type="Proteomes" id="UP000297403">
    <property type="component" value="Unassembled WGS sequence"/>
</dbReference>
<sequence length="333" mass="36305">MRIVFLGDVMLGRLVNEHLAESADPAFPWGDTLPVLADADLRIGNLECVLSDDGTPWPGKVFHFRSATRNAGCLTAAGIDIVSLANNHVLDYGTGALEDMLGTLDRYRIGRAGAGRDEDEARRPAYWRNDEATVGFIAVTDNEPGWVAGPGHPGVHYVPVDLPDARVDDLLRLVRQISGRVDLLIVSAHWGGNWGRSVPAEHRVFAHAMIDAGAGVVYGHSPHIVRAVEVYRSRPIIYSAGDFVDDYAVDPVERNDQAFVFVLETSGAVPRALRLYPTRIVGFQARLAGAEARPIARRLEQLNAALGTPAQWLESESCLLIRFDGAAWANEVD</sequence>
<evidence type="ECO:0000259" key="2">
    <source>
        <dbReference type="SMART" id="SM00854"/>
    </source>
</evidence>
<dbReference type="SMART" id="SM00854">
    <property type="entry name" value="PGA_cap"/>
    <property type="match status" value="1"/>
</dbReference>
<dbReference type="PANTHER" id="PTHR33393">
    <property type="entry name" value="POLYGLUTAMINE SYNTHESIS ACCESSORY PROTEIN RV0574C-RELATED"/>
    <property type="match status" value="1"/>
</dbReference>
<dbReference type="EMBL" id="SOFY01000047">
    <property type="protein sequence ID" value="TFC47114.1"/>
    <property type="molecule type" value="Genomic_DNA"/>
</dbReference>
<reference evidence="3 4" key="1">
    <citation type="submission" date="2019-03" db="EMBL/GenBank/DDBJ databases">
        <title>Genomics of glacier-inhabiting Cryobacterium strains.</title>
        <authorList>
            <person name="Liu Q."/>
            <person name="Xin Y.-H."/>
        </authorList>
    </citation>
    <scope>NUCLEOTIDE SEQUENCE [LARGE SCALE GENOMIC DNA]</scope>
    <source>
        <strain evidence="4">TMT1-22</strain>
    </source>
</reference>
<dbReference type="RefSeq" id="WP_134451404.1">
    <property type="nucleotide sequence ID" value="NZ_SOFY01000047.1"/>
</dbReference>